<dbReference type="PATRIC" id="fig|1420013.3.peg.2925"/>
<evidence type="ECO:0000313" key="2">
    <source>
        <dbReference type="Proteomes" id="UP000019586"/>
    </source>
</evidence>
<dbReference type="EMBL" id="CP006918">
    <property type="protein sequence ID" value="AHM79891.1"/>
    <property type="molecule type" value="Genomic_DNA"/>
</dbReference>
<dbReference type="HOGENOM" id="CLU_142920_1_0_6"/>
<evidence type="ECO:0000313" key="1">
    <source>
        <dbReference type="EMBL" id="AHM79891.1"/>
    </source>
</evidence>
<sequence length="131" mass="14802">MNLVAAVQHHSEDDMRYRREDDDGDYTFGQGDDTWLVNSPEAVAQAIKTRFLLWYGQWFLDTTEGTPWIQSVLGKQKPDTYNLAIRKRILETQGVSSITAFNTTVDGTTRRVTFTATVETIYGTTTVTSEA</sequence>
<dbReference type="Proteomes" id="UP000019586">
    <property type="component" value="Chromosome"/>
</dbReference>
<organism evidence="1 2">
    <name type="scientific">Klebsiella pneumoniae 30684/NJST258_2</name>
    <dbReference type="NCBI Taxonomy" id="1420013"/>
    <lineage>
        <taxon>Bacteria</taxon>
        <taxon>Pseudomonadati</taxon>
        <taxon>Pseudomonadota</taxon>
        <taxon>Gammaproteobacteria</taxon>
        <taxon>Enterobacterales</taxon>
        <taxon>Enterobacteriaceae</taxon>
        <taxon>Klebsiella/Raoultella group</taxon>
        <taxon>Klebsiella</taxon>
        <taxon>Klebsiella pneumoniae complex</taxon>
    </lineage>
</organism>
<dbReference type="InterPro" id="IPR020288">
    <property type="entry name" value="Sheath_initiator"/>
</dbReference>
<dbReference type="Pfam" id="PF10934">
    <property type="entry name" value="Sheath_initiator"/>
    <property type="match status" value="1"/>
</dbReference>
<accession>W8VH52</accession>
<proteinExistence type="predicted"/>
<dbReference type="AlphaFoldDB" id="W8VH52"/>
<name>W8VH52_KLEPN</name>
<protein>
    <submittedName>
        <fullName evidence="1">Phage-related protein</fullName>
    </submittedName>
</protein>
<reference evidence="1 2" key="1">
    <citation type="journal article" date="2014" name="Proc. Natl. Acad. Sci. U.S.A.">
        <title>Molecular dissection of the evolution of carbapenem-resistant multilocus sequence type 258 Klebsiella pneumoniae.</title>
        <authorList>
            <person name="Deleo F.R."/>
            <person name="Chen L."/>
            <person name="Porcella S.F."/>
            <person name="Martens C.A."/>
            <person name="Kobayashi S.D."/>
            <person name="Porter A.R."/>
            <person name="Chavda K.D."/>
            <person name="Jacobs M.R."/>
            <person name="Mathema B."/>
            <person name="Olsen R.J."/>
            <person name="Bonomo R.A."/>
            <person name="Musser J.M."/>
            <person name="Kreiswirth B.N."/>
        </authorList>
    </citation>
    <scope>NUCLEOTIDE SEQUENCE [LARGE SCALE GENOMIC DNA]</scope>
    <source>
        <strain evidence="1">30684/NJST258_2</strain>
    </source>
</reference>
<gene>
    <name evidence="1" type="ORF">KPNJ2_03111</name>
</gene>
<dbReference type="KEGG" id="kps:KPNJ2_03111"/>